<dbReference type="Proteomes" id="UP000006562">
    <property type="component" value="Chromosome"/>
</dbReference>
<sequence length="55" mass="6446">MENRSVLFGFFEDCWKNGTVLTVEMRKAVEKGRITQAEYDEITENERGNAYPDQE</sequence>
<dbReference type="AlphaFoldDB" id="A0A9P1NGC6"/>
<evidence type="ECO:0000313" key="2">
    <source>
        <dbReference type="Proteomes" id="UP000006562"/>
    </source>
</evidence>
<accession>A0A9P1NGC6</accession>
<evidence type="ECO:0008006" key="3">
    <source>
        <dbReference type="Google" id="ProtNLM"/>
    </source>
</evidence>
<keyword evidence="2" id="KW-1185">Reference proteome</keyword>
<name>A0A9P1NGC6_BACAS</name>
<dbReference type="KEGG" id="bao:BAMF_0597"/>
<proteinExistence type="predicted"/>
<evidence type="ECO:0000313" key="1">
    <source>
        <dbReference type="EMBL" id="CBI41723.1"/>
    </source>
</evidence>
<reference evidence="1 2" key="1">
    <citation type="journal article" date="2011" name="Int. J. Syst. Evol. Microbiol.">
        <title>Relationship of Bacillus amyloliquefaciens clades associated with strains DSM 7T and FZB42T: a proposal for Bacillus amyloliquefaciens subsp. amyloliquefaciens subsp. nov. and Bacillus amyloliquefaciens subsp. plantarum subsp. nov. based on complete genome sequence comparisons.</title>
        <authorList>
            <person name="Borriss R."/>
            <person name="Chen X.H."/>
            <person name="Rueckert C."/>
            <person name="Blom J."/>
            <person name="Becker A."/>
            <person name="Baumgarth B."/>
            <person name="Fan B."/>
            <person name="Pukall R."/>
            <person name="Schumann P."/>
            <person name="Sproer C."/>
            <person name="Junge H."/>
            <person name="Vater J."/>
            <person name="Puhler A."/>
            <person name="Klenk H.P."/>
        </authorList>
    </citation>
    <scope>NUCLEOTIDE SEQUENCE [LARGE SCALE GENOMIC DNA]</scope>
    <source>
        <strain evidence="2">DSM 7</strain>
    </source>
</reference>
<reference evidence="2" key="2">
    <citation type="journal article" date="2011" name="J. Biotechnol.">
        <title>Genome sequence of B. amyloliquefaciens type strain DSM7(T) reveals differences to plant-associated B. amyloliquefaciens FZB42.</title>
        <authorList>
            <person name="Ruckert C."/>
            <person name="Blom J."/>
            <person name="Chen X."/>
            <person name="Reva O."/>
            <person name="Borriss R."/>
        </authorList>
    </citation>
    <scope>NUCLEOTIDE SEQUENCE [LARGE SCALE GENOMIC DNA]</scope>
    <source>
        <strain evidence="2">DSM 7</strain>
    </source>
</reference>
<dbReference type="RefSeq" id="WP_013351238.1">
    <property type="nucleotide sequence ID" value="NC_014551.1"/>
</dbReference>
<protein>
    <recommendedName>
        <fullName evidence="3">XkdX family protein</fullName>
    </recommendedName>
</protein>
<dbReference type="Gene3D" id="1.10.10.1530">
    <property type="match status" value="1"/>
</dbReference>
<dbReference type="EMBL" id="FN597644">
    <property type="protein sequence ID" value="CBI41723.1"/>
    <property type="molecule type" value="Genomic_DNA"/>
</dbReference>
<organism evidence="1 2">
    <name type="scientific">Bacillus amyloliquefaciens (strain ATCC 23350 / DSM 7 / BCRC 11601 / CCUG 28519 / NBRC 15535 / NRRL B-14393 / F)</name>
    <dbReference type="NCBI Taxonomy" id="692420"/>
    <lineage>
        <taxon>Bacteria</taxon>
        <taxon>Bacillati</taxon>
        <taxon>Bacillota</taxon>
        <taxon>Bacilli</taxon>
        <taxon>Bacillales</taxon>
        <taxon>Bacillaceae</taxon>
        <taxon>Bacillus</taxon>
        <taxon>Bacillus amyloliquefaciens group</taxon>
    </lineage>
</organism>
<gene>
    <name evidence="1" type="primary">p048</name>
    <name evidence="1" type="ordered locus">BAMF_0597</name>
</gene>
<dbReference type="Pfam" id="PF09693">
    <property type="entry name" value="Phage_XkdX"/>
    <property type="match status" value="1"/>
</dbReference>
<dbReference type="InterPro" id="IPR010022">
    <property type="entry name" value="XkdX"/>
</dbReference>